<dbReference type="OrthoDB" id="6274823at2759"/>
<dbReference type="PANTHER" id="PTHR11871">
    <property type="entry name" value="PROTEIN PHOSPHATASE PP2A REGULATORY SUBUNIT B"/>
    <property type="match status" value="1"/>
</dbReference>
<keyword evidence="1" id="KW-0853">WD repeat</keyword>
<dbReference type="GO" id="GO:0019888">
    <property type="term" value="F:protein phosphatase regulator activity"/>
    <property type="evidence" value="ECO:0007669"/>
    <property type="project" value="InterPro"/>
</dbReference>
<keyword evidence="2" id="KW-0677">Repeat</keyword>
<keyword evidence="4" id="KW-1185">Reference proteome</keyword>
<dbReference type="GO" id="GO:0000159">
    <property type="term" value="C:protein phosphatase type 2A complex"/>
    <property type="evidence" value="ECO:0007669"/>
    <property type="project" value="InterPro"/>
</dbReference>
<dbReference type="EMBL" id="BDIP01007403">
    <property type="protein sequence ID" value="GIQ91254.1"/>
    <property type="molecule type" value="Genomic_DNA"/>
</dbReference>
<organism evidence="3 4">
    <name type="scientific">Kipferlia bialata</name>
    <dbReference type="NCBI Taxonomy" id="797122"/>
    <lineage>
        <taxon>Eukaryota</taxon>
        <taxon>Metamonada</taxon>
        <taxon>Carpediemonas-like organisms</taxon>
        <taxon>Kipferlia</taxon>
    </lineage>
</organism>
<proteinExistence type="predicted"/>
<evidence type="ECO:0000313" key="3">
    <source>
        <dbReference type="EMBL" id="GIQ91254.1"/>
    </source>
</evidence>
<name>A0A9K3D953_9EUKA</name>
<dbReference type="PRINTS" id="PR00600">
    <property type="entry name" value="PP2APR55"/>
</dbReference>
<dbReference type="AlphaFoldDB" id="A0A9K3D953"/>
<evidence type="ECO:0000256" key="2">
    <source>
        <dbReference type="ARBA" id="ARBA00022737"/>
    </source>
</evidence>
<evidence type="ECO:0000256" key="1">
    <source>
        <dbReference type="ARBA" id="ARBA00022574"/>
    </source>
</evidence>
<sequence length="116" mass="12853">IFDKFSLSQSWDGRMLLSGSYSNYFHVYDRSASAGVRIEASRTACRRSYARSKSSLPGSALGAKLVLSQGRPTADANVELDTEKKVLHCEFHPSQSIMAVSTRANLYIYASLDNLR</sequence>
<feature type="non-terminal residue" evidence="3">
    <location>
        <position position="1"/>
    </location>
</feature>
<evidence type="ECO:0000313" key="4">
    <source>
        <dbReference type="Proteomes" id="UP000265618"/>
    </source>
</evidence>
<protein>
    <submittedName>
        <fullName evidence="3">Protein phosphatase 2A regulatory subunit PR55</fullName>
    </submittedName>
</protein>
<dbReference type="Proteomes" id="UP000265618">
    <property type="component" value="Unassembled WGS sequence"/>
</dbReference>
<reference evidence="3 4" key="1">
    <citation type="journal article" date="2018" name="PLoS ONE">
        <title>The draft genome of Kipferlia bialata reveals reductive genome evolution in fornicate parasites.</title>
        <authorList>
            <person name="Tanifuji G."/>
            <person name="Takabayashi S."/>
            <person name="Kume K."/>
            <person name="Takagi M."/>
            <person name="Nakayama T."/>
            <person name="Kamikawa R."/>
            <person name="Inagaki Y."/>
            <person name="Hashimoto T."/>
        </authorList>
    </citation>
    <scope>NUCLEOTIDE SEQUENCE [LARGE SCALE GENOMIC DNA]</scope>
    <source>
        <strain evidence="3">NY0173</strain>
    </source>
</reference>
<accession>A0A9K3D953</accession>
<gene>
    <name evidence="3" type="ORF">KIPB_014422</name>
</gene>
<dbReference type="InterPro" id="IPR000009">
    <property type="entry name" value="PP2A_PR55"/>
</dbReference>
<comment type="caution">
    <text evidence="3">The sequence shown here is derived from an EMBL/GenBank/DDBJ whole genome shotgun (WGS) entry which is preliminary data.</text>
</comment>